<reference evidence="2" key="1">
    <citation type="journal article" date="2019" name="Int. J. Syst. Evol. Microbiol.">
        <title>The Global Catalogue of Microorganisms (GCM) 10K type strain sequencing project: providing services to taxonomists for standard genome sequencing and annotation.</title>
        <authorList>
            <consortium name="The Broad Institute Genomics Platform"/>
            <consortium name="The Broad Institute Genome Sequencing Center for Infectious Disease"/>
            <person name="Wu L."/>
            <person name="Ma J."/>
        </authorList>
    </citation>
    <scope>NUCLEOTIDE SEQUENCE [LARGE SCALE GENOMIC DNA]</scope>
    <source>
        <strain evidence="2">JCM 31696</strain>
    </source>
</reference>
<dbReference type="SUPFAM" id="SSF48452">
    <property type="entry name" value="TPR-like"/>
    <property type="match status" value="1"/>
</dbReference>
<sequence>ARAAQSAATRAGMPVLMTECQVMEAHGYAAQHQARACSLALTRAEATYERATATDMPPWLDYFDEAYFAAKIAHCFRDLGRGEETEKYALLSLDMDPAYRRGKTFNISVLAMALASQGRIDEACAHGRTAVDMATGLTSSRVYRYIRDVFRTLAPYQAEPVVTEFMDHAEDRLPALRVRAERP</sequence>
<gene>
    <name evidence="1" type="ORF">ACFQ07_01910</name>
</gene>
<evidence type="ECO:0008006" key="3">
    <source>
        <dbReference type="Google" id="ProtNLM"/>
    </source>
</evidence>
<feature type="non-terminal residue" evidence="1">
    <location>
        <position position="1"/>
    </location>
</feature>
<keyword evidence="2" id="KW-1185">Reference proteome</keyword>
<proteinExistence type="predicted"/>
<accession>A0ABW3CBQ4</accession>
<comment type="caution">
    <text evidence="1">The sequence shown here is derived from an EMBL/GenBank/DDBJ whole genome shotgun (WGS) entry which is preliminary data.</text>
</comment>
<dbReference type="EMBL" id="JBHTIR010000207">
    <property type="protein sequence ID" value="MFD0850967.1"/>
    <property type="molecule type" value="Genomic_DNA"/>
</dbReference>
<dbReference type="Gene3D" id="1.25.40.10">
    <property type="entry name" value="Tetratricopeptide repeat domain"/>
    <property type="match status" value="1"/>
</dbReference>
<evidence type="ECO:0000313" key="2">
    <source>
        <dbReference type="Proteomes" id="UP001597083"/>
    </source>
</evidence>
<dbReference type="Proteomes" id="UP001597083">
    <property type="component" value="Unassembled WGS sequence"/>
</dbReference>
<name>A0ABW3CBQ4_9ACTN</name>
<dbReference type="InterPro" id="IPR011990">
    <property type="entry name" value="TPR-like_helical_dom_sf"/>
</dbReference>
<evidence type="ECO:0000313" key="1">
    <source>
        <dbReference type="EMBL" id="MFD0850967.1"/>
    </source>
</evidence>
<organism evidence="1 2">
    <name type="scientific">Actinomadura adrarensis</name>
    <dbReference type="NCBI Taxonomy" id="1819600"/>
    <lineage>
        <taxon>Bacteria</taxon>
        <taxon>Bacillati</taxon>
        <taxon>Actinomycetota</taxon>
        <taxon>Actinomycetes</taxon>
        <taxon>Streptosporangiales</taxon>
        <taxon>Thermomonosporaceae</taxon>
        <taxon>Actinomadura</taxon>
    </lineage>
</organism>
<protein>
    <recommendedName>
        <fullName evidence="3">Transcriptional regulator</fullName>
    </recommendedName>
</protein>